<sequence>MARSYNRLLTAVLALLLLLPSTFAAACTPQPTDRVVKYDKASKSQPNGQVLKDILDATSACEPLRVLRFEGRSGHMNATAIDETLRALTTPLEDVHWSVREPIPSSTLRTLEELHPSARLHYKMPFGYYVSTDDVNEGGKLVSWKDLFKRNSNKRMSSLGSIVSAANLYSLDATLHDRSLETPDDLPLVHEVLTTCKNLRELNLDIVNVMTCTPASNPRAFDFVKNPAPMAALEVLKIKGRYDIEATSRGEMKSESWSVPKSQYFYKPWSWLPDALLDSIRWRFGDSALMNTTAYDEALHLEWAENARLIELRGPENLVAWMSKMDWSKLRVLHLVEAERKVLERLGPVLSNIEELNLGYGSGPAAEVLPTFVRNLTGPLTKLCVRNYDFKDNYTEFIRALGESSGGHLQSLCLTEHSEYRHQYCSGSDEKQKSMPHHCPTYYTDRPYLTSSDLHLLAQNITNLTSLNFDLRRLTPNISDPTTWTIDESTLYLAASPSFPHLQNLTLHLDAPEMTYKRAGIWFDRQGYLNRPSEIKFPTEPTLNRTYVSQLFDRINNLRTETGLEKLGQLEIIVGRWNQRDTEFGMMGAPNELVGNWICDSKDPLRSVSAMGECYGGNAPLESIYGRAVGKEPYSNDWSQPDKPDLEYEDDYGMLELDDLNDIAEW</sequence>
<feature type="chain" id="PRO_5013828359" evidence="1">
    <location>
        <begin position="25"/>
        <end position="666"/>
    </location>
</feature>
<dbReference type="OrthoDB" id="3945550at2759"/>
<reference evidence="3 5" key="2">
    <citation type="submission" date="2023-09" db="EMBL/GenBank/DDBJ databases">
        <title>Complete-Gapless Cercospora beticola genome.</title>
        <authorList>
            <person name="Wyatt N.A."/>
            <person name="Spanner R.E."/>
            <person name="Bolton M.D."/>
        </authorList>
    </citation>
    <scope>NUCLEOTIDE SEQUENCE [LARGE SCALE GENOMIC DNA]</scope>
    <source>
        <strain evidence="3">Cb09-40</strain>
    </source>
</reference>
<accession>A0A2G5I347</accession>
<protein>
    <submittedName>
        <fullName evidence="2">Uncharacterized protein</fullName>
    </submittedName>
</protein>
<keyword evidence="5" id="KW-1185">Reference proteome</keyword>
<evidence type="ECO:0000313" key="3">
    <source>
        <dbReference type="EMBL" id="WPB00317.1"/>
    </source>
</evidence>
<keyword evidence="1" id="KW-0732">Signal</keyword>
<reference evidence="2 4" key="1">
    <citation type="submission" date="2015-10" db="EMBL/GenBank/DDBJ databases">
        <title>The cercosporin biosynthetic gene cluster was horizontally transferred to several fungal lineages and shown to be expanded in Cercospora beticola based on microsynteny with recipient genomes.</title>
        <authorList>
            <person name="De Jonge R."/>
            <person name="Ebert M.K."/>
            <person name="Suttle J.C."/>
            <person name="Jurick Ii W.M."/>
            <person name="Secor G.A."/>
            <person name="Thomma B.P."/>
            <person name="Van De Peer Y."/>
            <person name="Bolton M.D."/>
        </authorList>
    </citation>
    <scope>NUCLEOTIDE SEQUENCE [LARGE SCALE GENOMIC DNA]</scope>
    <source>
        <strain evidence="2 4">09-40</strain>
    </source>
</reference>
<feature type="signal peptide" evidence="1">
    <location>
        <begin position="1"/>
        <end position="24"/>
    </location>
</feature>
<organism evidence="2 4">
    <name type="scientific">Cercospora beticola</name>
    <name type="common">Sugarbeet leaf spot fungus</name>
    <dbReference type="NCBI Taxonomy" id="122368"/>
    <lineage>
        <taxon>Eukaryota</taxon>
        <taxon>Fungi</taxon>
        <taxon>Dikarya</taxon>
        <taxon>Ascomycota</taxon>
        <taxon>Pezizomycotina</taxon>
        <taxon>Dothideomycetes</taxon>
        <taxon>Dothideomycetidae</taxon>
        <taxon>Mycosphaerellales</taxon>
        <taxon>Mycosphaerellaceae</taxon>
        <taxon>Cercospora</taxon>
    </lineage>
</organism>
<dbReference type="Proteomes" id="UP001302367">
    <property type="component" value="Chromosome 3"/>
</dbReference>
<evidence type="ECO:0000256" key="1">
    <source>
        <dbReference type="SAM" id="SignalP"/>
    </source>
</evidence>
<dbReference type="PROSITE" id="PS51257">
    <property type="entry name" value="PROKAR_LIPOPROTEIN"/>
    <property type="match status" value="1"/>
</dbReference>
<dbReference type="InterPro" id="IPR032675">
    <property type="entry name" value="LRR_dom_sf"/>
</dbReference>
<evidence type="ECO:0000313" key="2">
    <source>
        <dbReference type="EMBL" id="PIA99246.1"/>
    </source>
</evidence>
<evidence type="ECO:0000313" key="4">
    <source>
        <dbReference type="Proteomes" id="UP000230605"/>
    </source>
</evidence>
<name>A0A2G5I347_CERBT</name>
<dbReference type="Proteomes" id="UP000230605">
    <property type="component" value="Chromosome 3"/>
</dbReference>
<evidence type="ECO:0000313" key="5">
    <source>
        <dbReference type="Proteomes" id="UP001302367"/>
    </source>
</evidence>
<proteinExistence type="predicted"/>
<dbReference type="EMBL" id="CP134186">
    <property type="protein sequence ID" value="WPB00317.1"/>
    <property type="molecule type" value="Genomic_DNA"/>
</dbReference>
<dbReference type="AlphaFoldDB" id="A0A2G5I347"/>
<gene>
    <name evidence="2" type="ORF">CB0940_03147</name>
    <name evidence="3" type="ORF">RHO25_004936</name>
</gene>
<dbReference type="SUPFAM" id="SSF52047">
    <property type="entry name" value="RNI-like"/>
    <property type="match status" value="1"/>
</dbReference>
<dbReference type="EMBL" id="LKMD01000101">
    <property type="protein sequence ID" value="PIA99246.1"/>
    <property type="molecule type" value="Genomic_DNA"/>
</dbReference>
<dbReference type="Gene3D" id="3.80.10.10">
    <property type="entry name" value="Ribonuclease Inhibitor"/>
    <property type="match status" value="1"/>
</dbReference>